<feature type="binding site" description="covalent" evidence="13">
    <location>
        <position position="134"/>
    </location>
    <ligand>
        <name>heme</name>
        <dbReference type="ChEBI" id="CHEBI:30413"/>
        <label>3</label>
    </ligand>
</feature>
<name>A0A7X8TPZ4_9VIBR</name>
<feature type="binding site" description="axial binding residue" evidence="14">
    <location>
        <position position="135"/>
    </location>
    <ligand>
        <name>heme</name>
        <dbReference type="ChEBI" id="CHEBI:30413"/>
        <label>3</label>
    </ligand>
    <ligandPart>
        <name>Fe</name>
        <dbReference type="ChEBI" id="CHEBI:18248"/>
    </ligandPart>
</feature>
<evidence type="ECO:0000256" key="11">
    <source>
        <dbReference type="ARBA" id="ARBA00023136"/>
    </source>
</evidence>
<dbReference type="GO" id="GO:0020037">
    <property type="term" value="F:heme binding"/>
    <property type="evidence" value="ECO:0007669"/>
    <property type="project" value="InterPro"/>
</dbReference>
<keyword evidence="8 12" id="KW-0249">Electron transport</keyword>
<evidence type="ECO:0000256" key="5">
    <source>
        <dbReference type="ARBA" id="ARBA00022617"/>
    </source>
</evidence>
<evidence type="ECO:0000256" key="13">
    <source>
        <dbReference type="PIRSR" id="PIRSR000013-1"/>
    </source>
</evidence>
<dbReference type="InterPro" id="IPR036280">
    <property type="entry name" value="Multihaem_cyt_sf"/>
</dbReference>
<evidence type="ECO:0000256" key="14">
    <source>
        <dbReference type="PIRSR" id="PIRSR000013-2"/>
    </source>
</evidence>
<keyword evidence="9" id="KW-1133">Transmembrane helix</keyword>
<feature type="binding site" description="axial binding residue" evidence="14">
    <location>
        <position position="175"/>
    </location>
    <ligand>
        <name>heme</name>
        <dbReference type="ChEBI" id="CHEBI:30413"/>
        <label>4</label>
    </ligand>
    <ligandPart>
        <name>Fe</name>
        <dbReference type="ChEBI" id="CHEBI:18248"/>
    </ligandPart>
</feature>
<keyword evidence="10 12" id="KW-0408">Iron</keyword>
<evidence type="ECO:0000256" key="7">
    <source>
        <dbReference type="ARBA" id="ARBA00022723"/>
    </source>
</evidence>
<proteinExistence type="inferred from homology"/>
<comment type="similarity">
    <text evidence="2">Belongs to the NapC/NirT/NrfH family.</text>
</comment>
<dbReference type="InterPro" id="IPR005126">
    <property type="entry name" value="NapC/NirT_cyt_c_N"/>
</dbReference>
<dbReference type="GO" id="GO:0019333">
    <property type="term" value="P:denitrification pathway"/>
    <property type="evidence" value="ECO:0007669"/>
    <property type="project" value="InterPro"/>
</dbReference>
<evidence type="ECO:0000256" key="6">
    <source>
        <dbReference type="ARBA" id="ARBA00022692"/>
    </source>
</evidence>
<comment type="PTM">
    <text evidence="12">Binds 4 heme groups per subunit.</text>
</comment>
<evidence type="ECO:0000256" key="2">
    <source>
        <dbReference type="ARBA" id="ARBA00007395"/>
    </source>
</evidence>
<feature type="binding site" description="axial binding residue" evidence="14">
    <location>
        <position position="53"/>
    </location>
    <ligand>
        <name>heme</name>
        <dbReference type="ChEBI" id="CHEBI:30413"/>
        <label>1</label>
    </ligand>
    <ligandPart>
        <name>Fe</name>
        <dbReference type="ChEBI" id="CHEBI:18248"/>
    </ligandPart>
</feature>
<evidence type="ECO:0000259" key="15">
    <source>
        <dbReference type="Pfam" id="PF03264"/>
    </source>
</evidence>
<dbReference type="InterPro" id="IPR024717">
    <property type="entry name" value="NapC/NirT/NrfH"/>
</dbReference>
<dbReference type="RefSeq" id="WP_168835600.1">
    <property type="nucleotide sequence ID" value="NZ_JABAIK010000005.1"/>
</dbReference>
<feature type="binding site" description="covalent" evidence="13">
    <location>
        <position position="131"/>
    </location>
    <ligand>
        <name>heme</name>
        <dbReference type="ChEBI" id="CHEBI:30413"/>
        <label>3</label>
    </ligand>
</feature>
<dbReference type="EMBL" id="JABAIK010000005">
    <property type="protein sequence ID" value="NLS12497.1"/>
    <property type="molecule type" value="Genomic_DNA"/>
</dbReference>
<keyword evidence="5 12" id="KW-0349">Heme</keyword>
<evidence type="ECO:0000313" key="16">
    <source>
        <dbReference type="EMBL" id="NLS12497.1"/>
    </source>
</evidence>
<gene>
    <name evidence="16" type="ORF">HGP28_06230</name>
</gene>
<dbReference type="AlphaFoldDB" id="A0A7X8TPZ4"/>
<evidence type="ECO:0000256" key="12">
    <source>
        <dbReference type="PIRNR" id="PIRNR000013"/>
    </source>
</evidence>
<dbReference type="SUPFAM" id="SSF48695">
    <property type="entry name" value="Multiheme cytochromes"/>
    <property type="match status" value="1"/>
</dbReference>
<feature type="binding site" description="covalent" evidence="13">
    <location>
        <position position="47"/>
    </location>
    <ligand>
        <name>heme</name>
        <dbReference type="ChEBI" id="CHEBI:30413"/>
        <label>1</label>
    </ligand>
</feature>
<feature type="binding site" description="covalent" evidence="13">
    <location>
        <position position="174"/>
    </location>
    <ligand>
        <name>heme</name>
        <dbReference type="ChEBI" id="CHEBI:30413"/>
        <label>4</label>
    </ligand>
</feature>
<comment type="caution">
    <text evidence="16">The sequence shown here is derived from an EMBL/GenBank/DDBJ whole genome shotgun (WGS) entry which is preliminary data.</text>
</comment>
<feature type="domain" description="NapC/NirT cytochrome c N-terminal" evidence="15">
    <location>
        <begin position="15"/>
        <end position="181"/>
    </location>
</feature>
<evidence type="ECO:0000256" key="4">
    <source>
        <dbReference type="ARBA" id="ARBA00022475"/>
    </source>
</evidence>
<comment type="cofactor">
    <cofactor evidence="13">
        <name>heme</name>
        <dbReference type="ChEBI" id="CHEBI:30413"/>
    </cofactor>
    <text evidence="13">Binds 4 heme groups per subunit.</text>
</comment>
<keyword evidence="3 12" id="KW-0813">Transport</keyword>
<keyword evidence="7 12" id="KW-0479">Metal-binding</keyword>
<dbReference type="GO" id="GO:0046872">
    <property type="term" value="F:metal ion binding"/>
    <property type="evidence" value="ECO:0007669"/>
    <property type="project" value="UniProtKB-KW"/>
</dbReference>
<keyword evidence="11" id="KW-0472">Membrane</keyword>
<dbReference type="PANTHER" id="PTHR30333:SF1">
    <property type="entry name" value="CYTOCHROME C-TYPE PROTEIN NAPC"/>
    <property type="match status" value="1"/>
</dbReference>
<evidence type="ECO:0000256" key="3">
    <source>
        <dbReference type="ARBA" id="ARBA00022448"/>
    </source>
</evidence>
<dbReference type="GO" id="GO:0005886">
    <property type="term" value="C:plasma membrane"/>
    <property type="evidence" value="ECO:0007669"/>
    <property type="project" value="UniProtKB-SubCell"/>
</dbReference>
<dbReference type="InterPro" id="IPR038266">
    <property type="entry name" value="NapC/NirT_cytc_sf"/>
</dbReference>
<evidence type="ECO:0000313" key="17">
    <source>
        <dbReference type="Proteomes" id="UP000535589"/>
    </source>
</evidence>
<dbReference type="PANTHER" id="PTHR30333">
    <property type="entry name" value="CYTOCHROME C-TYPE PROTEIN"/>
    <property type="match status" value="1"/>
</dbReference>
<feature type="binding site" description="covalent" evidence="13">
    <location>
        <position position="171"/>
    </location>
    <ligand>
        <name>heme</name>
        <dbReference type="ChEBI" id="CHEBI:30413"/>
        <label>4</label>
    </ligand>
</feature>
<keyword evidence="4" id="KW-1003">Cell membrane</keyword>
<feature type="binding site" description="covalent" evidence="13">
    <location>
        <position position="80"/>
    </location>
    <ligand>
        <name>heme</name>
        <dbReference type="ChEBI" id="CHEBI:30413"/>
        <label>2</label>
    </ligand>
</feature>
<feature type="binding site" description="axial binding residue" evidence="14">
    <location>
        <position position="180"/>
    </location>
    <ligand>
        <name>heme</name>
        <dbReference type="ChEBI" id="CHEBI:30413"/>
        <label>2</label>
    </ligand>
    <ligandPart>
        <name>Fe</name>
        <dbReference type="ChEBI" id="CHEBI:18248"/>
    </ligandPart>
</feature>
<evidence type="ECO:0000256" key="10">
    <source>
        <dbReference type="ARBA" id="ARBA00023004"/>
    </source>
</evidence>
<dbReference type="PIRSF" id="PIRSF000013">
    <property type="entry name" value="4_hem_cytochrm_NapC"/>
    <property type="match status" value="1"/>
</dbReference>
<dbReference type="Pfam" id="PF03264">
    <property type="entry name" value="Cytochrom_NNT"/>
    <property type="match status" value="1"/>
</dbReference>
<evidence type="ECO:0000256" key="8">
    <source>
        <dbReference type="ARBA" id="ARBA00022982"/>
    </source>
</evidence>
<dbReference type="Gene3D" id="1.10.3820.10">
    <property type="entry name" value="Di-heme elbow motif domain"/>
    <property type="match status" value="1"/>
</dbReference>
<sequence>MKAIFAQIKRLNRNVLAVITLGGIGLGLLASLPAAEVMHALSSNEFCSSCHTMEPMAETFARSVHGGNNSQGFVAECVDCHLPDSNVVEELYVKGTSGLRHLWGEYILGMEALDYQALHPKRTEYVFDSGCESCHQALEARADVATDTSPISDQTHKMAFAQRETNSDFQCASCHYDIAHPDLKRQMRINEELKKVAELAGVTQ</sequence>
<feature type="binding site" evidence="13">
    <location>
        <position position="94"/>
    </location>
    <ligand>
        <name>a menaquinol</name>
        <dbReference type="ChEBI" id="CHEBI:18151"/>
    </ligand>
</feature>
<dbReference type="InterPro" id="IPR051174">
    <property type="entry name" value="Cytochrome_c-type_ET"/>
</dbReference>
<dbReference type="Proteomes" id="UP000535589">
    <property type="component" value="Unassembled WGS sequence"/>
</dbReference>
<reference evidence="16 17" key="1">
    <citation type="submission" date="2020-04" db="EMBL/GenBank/DDBJ databases">
        <title>Vibrio sp. SM6, a novel species isolated from seawater.</title>
        <authorList>
            <person name="Wang X."/>
        </authorList>
    </citation>
    <scope>NUCLEOTIDE SEQUENCE [LARGE SCALE GENOMIC DNA]</scope>
    <source>
        <strain evidence="16 17">SM6</strain>
    </source>
</reference>
<feature type="binding site" description="axial binding residue" evidence="14">
    <location>
        <position position="81"/>
    </location>
    <ligand>
        <name>heme</name>
        <dbReference type="ChEBI" id="CHEBI:30413"/>
        <label>2</label>
    </ligand>
    <ligandPart>
        <name>Fe</name>
        <dbReference type="ChEBI" id="CHEBI:18248"/>
    </ligandPart>
</feature>
<dbReference type="GO" id="GO:0009055">
    <property type="term" value="F:electron transfer activity"/>
    <property type="evidence" value="ECO:0007669"/>
    <property type="project" value="TreeGrafter"/>
</dbReference>
<keyword evidence="6" id="KW-0812">Transmembrane</keyword>
<comment type="subcellular location">
    <subcellularLocation>
        <location evidence="1">Cell membrane</location>
        <topology evidence="1">Single-pass membrane protein</topology>
    </subcellularLocation>
</comment>
<dbReference type="GO" id="GO:0009061">
    <property type="term" value="P:anaerobic respiration"/>
    <property type="evidence" value="ECO:0007669"/>
    <property type="project" value="TreeGrafter"/>
</dbReference>
<organism evidence="16 17">
    <name type="scientific">Vibrio agarilyticus</name>
    <dbReference type="NCBI Taxonomy" id="2726741"/>
    <lineage>
        <taxon>Bacteria</taxon>
        <taxon>Pseudomonadati</taxon>
        <taxon>Pseudomonadota</taxon>
        <taxon>Gammaproteobacteria</taxon>
        <taxon>Vibrionales</taxon>
        <taxon>Vibrionaceae</taxon>
        <taxon>Vibrio</taxon>
    </lineage>
</organism>
<evidence type="ECO:0000256" key="1">
    <source>
        <dbReference type="ARBA" id="ARBA00004162"/>
    </source>
</evidence>
<feature type="binding site" description="covalent" evidence="13">
    <location>
        <position position="50"/>
    </location>
    <ligand>
        <name>heme</name>
        <dbReference type="ChEBI" id="CHEBI:30413"/>
        <label>1</label>
    </ligand>
</feature>
<protein>
    <recommendedName>
        <fullName evidence="12">Cytochrome c-type protein</fullName>
    </recommendedName>
</protein>
<feature type="binding site" description="covalent" evidence="13">
    <location>
        <position position="77"/>
    </location>
    <ligand>
        <name>heme</name>
        <dbReference type="ChEBI" id="CHEBI:30413"/>
        <label>2</label>
    </ligand>
</feature>
<accession>A0A7X8TPZ4</accession>
<evidence type="ECO:0000256" key="9">
    <source>
        <dbReference type="ARBA" id="ARBA00022989"/>
    </source>
</evidence>
<keyword evidence="17" id="KW-1185">Reference proteome</keyword>